<organism evidence="2 3">
    <name type="scientific">Candidatus Fimiplasma intestinipullorum</name>
    <dbReference type="NCBI Taxonomy" id="2840825"/>
    <lineage>
        <taxon>Bacteria</taxon>
        <taxon>Bacillati</taxon>
        <taxon>Bacillota</taxon>
        <taxon>Clostridia</taxon>
        <taxon>Eubacteriales</taxon>
        <taxon>Candidatus Fimiplasma</taxon>
    </lineage>
</organism>
<gene>
    <name evidence="2" type="ORF">IAD15_06805</name>
</gene>
<protein>
    <submittedName>
        <fullName evidence="2">Uncharacterized protein</fullName>
    </submittedName>
</protein>
<reference evidence="2" key="2">
    <citation type="journal article" date="2021" name="PeerJ">
        <title>Extensive microbial diversity within the chicken gut microbiome revealed by metagenomics and culture.</title>
        <authorList>
            <person name="Gilroy R."/>
            <person name="Ravi A."/>
            <person name="Getino M."/>
            <person name="Pursley I."/>
            <person name="Horton D.L."/>
            <person name="Alikhan N.F."/>
            <person name="Baker D."/>
            <person name="Gharbi K."/>
            <person name="Hall N."/>
            <person name="Watson M."/>
            <person name="Adriaenssens E.M."/>
            <person name="Foster-Nyarko E."/>
            <person name="Jarju S."/>
            <person name="Secka A."/>
            <person name="Antonio M."/>
            <person name="Oren A."/>
            <person name="Chaudhuri R.R."/>
            <person name="La Ragione R."/>
            <person name="Hildebrand F."/>
            <person name="Pallen M.J."/>
        </authorList>
    </citation>
    <scope>NUCLEOTIDE SEQUENCE</scope>
    <source>
        <strain evidence="2">CHK195-11698</strain>
    </source>
</reference>
<dbReference type="AlphaFoldDB" id="A0A9D1HNG7"/>
<accession>A0A9D1HNG7</accession>
<comment type="caution">
    <text evidence="2">The sequence shown here is derived from an EMBL/GenBank/DDBJ whole genome shotgun (WGS) entry which is preliminary data.</text>
</comment>
<sequence length="58" mass="6492">MRKLLGLLLISVFVFTCVAGHCTHVHDDQCGYDPVTKEGCTHQCDMVDPLGVEREPNY</sequence>
<name>A0A9D1HNG7_9FIRM</name>
<feature type="chain" id="PRO_5039630782" evidence="1">
    <location>
        <begin position="20"/>
        <end position="58"/>
    </location>
</feature>
<evidence type="ECO:0000313" key="2">
    <source>
        <dbReference type="EMBL" id="HIU13763.1"/>
    </source>
</evidence>
<reference evidence="2" key="1">
    <citation type="submission" date="2020-10" db="EMBL/GenBank/DDBJ databases">
        <authorList>
            <person name="Gilroy R."/>
        </authorList>
    </citation>
    <scope>NUCLEOTIDE SEQUENCE</scope>
    <source>
        <strain evidence="2">CHK195-11698</strain>
    </source>
</reference>
<dbReference type="EMBL" id="DVMJ01000056">
    <property type="protein sequence ID" value="HIU13763.1"/>
    <property type="molecule type" value="Genomic_DNA"/>
</dbReference>
<evidence type="ECO:0000313" key="3">
    <source>
        <dbReference type="Proteomes" id="UP000824175"/>
    </source>
</evidence>
<keyword evidence="1" id="KW-0732">Signal</keyword>
<feature type="signal peptide" evidence="1">
    <location>
        <begin position="1"/>
        <end position="19"/>
    </location>
</feature>
<dbReference type="Proteomes" id="UP000824175">
    <property type="component" value="Unassembled WGS sequence"/>
</dbReference>
<proteinExistence type="predicted"/>
<evidence type="ECO:0000256" key="1">
    <source>
        <dbReference type="SAM" id="SignalP"/>
    </source>
</evidence>